<accession>A0ABY5DPE4</accession>
<dbReference type="Pfam" id="PF08241">
    <property type="entry name" value="Methyltransf_11"/>
    <property type="match status" value="1"/>
</dbReference>
<keyword evidence="2" id="KW-0489">Methyltransferase</keyword>
<proteinExistence type="predicted"/>
<dbReference type="SUPFAM" id="SSF53335">
    <property type="entry name" value="S-adenosyl-L-methionine-dependent methyltransferases"/>
    <property type="match status" value="1"/>
</dbReference>
<dbReference type="InterPro" id="IPR029063">
    <property type="entry name" value="SAM-dependent_MTases_sf"/>
</dbReference>
<keyword evidence="2" id="KW-0808">Transferase</keyword>
<dbReference type="Gene3D" id="3.40.50.150">
    <property type="entry name" value="Vaccinia Virus protein VP39"/>
    <property type="match status" value="1"/>
</dbReference>
<feature type="domain" description="Methyltransferase type 11" evidence="1">
    <location>
        <begin position="59"/>
        <end position="155"/>
    </location>
</feature>
<sequence>MGLEEDVAAFRTASRTQWEKGAAGWGARREAFQAAAAPVSRWMIDAIAPQPGQTVLELAAGPGDTGLLAAELVAPGGRLICTDGAEAMVEVARARAAELGLSDVVEARPMEAEWIDLETATVDGVLCRWGYMLLADPETALRETRRVLRPEGRVALAVWDVREVNPLLATPSAISVELGFAKPTPPGRPGPFALADRQELFDILATAGFADIAVDAVDLTFTFPDVDAAWEHQRDLSPTLAGLTKDLAPADHYRLRDAFDARLATFTAEDGAVAVPGRTLVAVATA</sequence>
<organism evidence="2 3">
    <name type="scientific">Paraconexibacter antarcticus</name>
    <dbReference type="NCBI Taxonomy" id="2949664"/>
    <lineage>
        <taxon>Bacteria</taxon>
        <taxon>Bacillati</taxon>
        <taxon>Actinomycetota</taxon>
        <taxon>Thermoleophilia</taxon>
        <taxon>Solirubrobacterales</taxon>
        <taxon>Paraconexibacteraceae</taxon>
        <taxon>Paraconexibacter</taxon>
    </lineage>
</organism>
<evidence type="ECO:0000259" key="1">
    <source>
        <dbReference type="Pfam" id="PF08241"/>
    </source>
</evidence>
<evidence type="ECO:0000313" key="2">
    <source>
        <dbReference type="EMBL" id="UTI62932.1"/>
    </source>
</evidence>
<dbReference type="EMBL" id="CP098502">
    <property type="protein sequence ID" value="UTI62932.1"/>
    <property type="molecule type" value="Genomic_DNA"/>
</dbReference>
<dbReference type="PANTHER" id="PTHR42912">
    <property type="entry name" value="METHYLTRANSFERASE"/>
    <property type="match status" value="1"/>
</dbReference>
<dbReference type="RefSeq" id="WP_254569667.1">
    <property type="nucleotide sequence ID" value="NZ_CP098502.1"/>
</dbReference>
<dbReference type="InterPro" id="IPR013216">
    <property type="entry name" value="Methyltransf_11"/>
</dbReference>
<keyword evidence="3" id="KW-1185">Reference proteome</keyword>
<reference evidence="2 3" key="1">
    <citation type="submission" date="2022-06" db="EMBL/GenBank/DDBJ databases">
        <title>Paraconexibacter antarcticus.</title>
        <authorList>
            <person name="Kim C.S."/>
        </authorList>
    </citation>
    <scope>NUCLEOTIDE SEQUENCE [LARGE SCALE GENOMIC DNA]</scope>
    <source>
        <strain evidence="2 3">02-257</strain>
    </source>
</reference>
<dbReference type="GO" id="GO:0032259">
    <property type="term" value="P:methylation"/>
    <property type="evidence" value="ECO:0007669"/>
    <property type="project" value="UniProtKB-KW"/>
</dbReference>
<dbReference type="CDD" id="cd02440">
    <property type="entry name" value="AdoMet_MTases"/>
    <property type="match status" value="1"/>
</dbReference>
<protein>
    <submittedName>
        <fullName evidence="2">Methyltransferase domain-containing protein</fullName>
    </submittedName>
</protein>
<name>A0ABY5DPE4_9ACTN</name>
<evidence type="ECO:0000313" key="3">
    <source>
        <dbReference type="Proteomes" id="UP001056035"/>
    </source>
</evidence>
<dbReference type="Proteomes" id="UP001056035">
    <property type="component" value="Chromosome"/>
</dbReference>
<gene>
    <name evidence="2" type="ORF">NBH00_16395</name>
</gene>
<dbReference type="InterPro" id="IPR050508">
    <property type="entry name" value="Methyltransf_Superfamily"/>
</dbReference>
<dbReference type="GO" id="GO:0008168">
    <property type="term" value="F:methyltransferase activity"/>
    <property type="evidence" value="ECO:0007669"/>
    <property type="project" value="UniProtKB-KW"/>
</dbReference>